<evidence type="ECO:0000313" key="1">
    <source>
        <dbReference type="EMBL" id="CCG44018.1"/>
    </source>
</evidence>
<dbReference type="HOGENOM" id="CLU_430626_0_0_9"/>
<sequence>MVTPVIYPFVNELYCDSKLKIEHKLKDINQLGAIKYIHSGAHYTRYEYVLLQFMLINFIKNNSEWGLGSRFNFSSLGNPELSYERKITGAEILELIVLFGNLGHFKDTFSSNKVWFHYLFTNKYDLRNCLKKGLKSNGKNLLNKLLSSGNSYKIQWINTLFILSRTENLDDYRIICEEVVNKILSNKTDKWLDIYYKIRKVSYVVLDSHYSHIPISISLQNVLFNEKLFVDELSKYSSGLMGAFDRVNDLLEDTLYLENNTLLMGTYRSMDINTKLQIHLDNNQDNKAISKIKMLISGETASPFYEDFKISDEEIPWDKDRNLSITYFIKHREYFPEDVFQKELAVSKKLGKECYVAFNFSPSFSKYRTVYSINKKLEHSKQIKECLKIIRIALEDYLLYRKYSFEEVSNGRLEEVVMKKMITYFFRNLLTEDYFCEFDYIKNSSPFIIENGCKKTINKVDEYIEYYKSNSPHEKDAIHELETVKASLKSISYKGLMIVYLGSIRFINNDKKSVCELDGLILTPKHNAENIRVIEAKNLRKKKRRTTVAAKQLEEQFTPLLSNYFKSKLVTEDIEGFGAQIKIRK</sequence>
<dbReference type="Proteomes" id="UP000007397">
    <property type="component" value="Chromosome"/>
</dbReference>
<dbReference type="AlphaFoldDB" id="I0JIQ0"/>
<dbReference type="Gene3D" id="1.10.3210.10">
    <property type="entry name" value="Hypothetical protein af1432"/>
    <property type="match status" value="1"/>
</dbReference>
<accession>I0JIQ0</accession>
<gene>
    <name evidence="1" type="ordered locus">HBHAL_1651</name>
</gene>
<dbReference type="eggNOG" id="ENOG502ZBEG">
    <property type="taxonomic scope" value="Bacteria"/>
</dbReference>
<evidence type="ECO:0000313" key="2">
    <source>
        <dbReference type="Proteomes" id="UP000007397"/>
    </source>
</evidence>
<dbReference type="KEGG" id="hhd:HBHAL_1651"/>
<organism evidence="1 2">
    <name type="scientific">Halobacillus halophilus (strain ATCC 35676 / DSM 2266 / JCM 20832 / KCTC 3685 / LMG 17431 / NBRC 102448 / NCIMB 2269)</name>
    <name type="common">Sporosarcina halophila</name>
    <dbReference type="NCBI Taxonomy" id="866895"/>
    <lineage>
        <taxon>Bacteria</taxon>
        <taxon>Bacillati</taxon>
        <taxon>Bacillota</taxon>
        <taxon>Bacilli</taxon>
        <taxon>Bacillales</taxon>
        <taxon>Bacillaceae</taxon>
        <taxon>Halobacillus</taxon>
    </lineage>
</organism>
<keyword evidence="2" id="KW-1185">Reference proteome</keyword>
<name>I0JIQ0_HALH3</name>
<dbReference type="PATRIC" id="fig|866895.3.peg.647"/>
<protein>
    <submittedName>
        <fullName evidence="1">Uncharacterized protein</fullName>
    </submittedName>
</protein>
<dbReference type="EMBL" id="HE717023">
    <property type="protein sequence ID" value="CCG44018.1"/>
    <property type="molecule type" value="Genomic_DNA"/>
</dbReference>
<reference evidence="1 2" key="1">
    <citation type="journal article" date="2013" name="Environ. Microbiol.">
        <title>Chloride and organic osmolytes: a hybrid strategy to cope with elevated salinities by the moderately halophilic, chloride-dependent bacterium Halobacillus halophilus.</title>
        <authorList>
            <person name="Saum S.H."/>
            <person name="Pfeiffer F."/>
            <person name="Palm P."/>
            <person name="Rampp M."/>
            <person name="Schuster S.C."/>
            <person name="Muller V."/>
            <person name="Oesterhelt D."/>
        </authorList>
    </citation>
    <scope>NUCLEOTIDE SEQUENCE [LARGE SCALE GENOMIC DNA]</scope>
    <source>
        <strain evidence="2">ATCC 35676 / DSM 2266 / JCM 20832 / KCTC 3685 / LMG 17431 / NBRC 102448 / NCIMB 2269</strain>
    </source>
</reference>
<proteinExistence type="predicted"/>